<keyword evidence="4" id="KW-1185">Reference proteome</keyword>
<feature type="transmembrane region" description="Helical" evidence="2">
    <location>
        <begin position="172"/>
        <end position="196"/>
    </location>
</feature>
<reference evidence="3" key="1">
    <citation type="submission" date="2023-03" db="EMBL/GenBank/DDBJ databases">
        <title>Massive genome expansion in bonnet fungi (Mycena s.s.) driven by repeated elements and novel gene families across ecological guilds.</title>
        <authorList>
            <consortium name="Lawrence Berkeley National Laboratory"/>
            <person name="Harder C.B."/>
            <person name="Miyauchi S."/>
            <person name="Viragh M."/>
            <person name="Kuo A."/>
            <person name="Thoen E."/>
            <person name="Andreopoulos B."/>
            <person name="Lu D."/>
            <person name="Skrede I."/>
            <person name="Drula E."/>
            <person name="Henrissat B."/>
            <person name="Morin E."/>
            <person name="Kohler A."/>
            <person name="Barry K."/>
            <person name="LaButti K."/>
            <person name="Morin E."/>
            <person name="Salamov A."/>
            <person name="Lipzen A."/>
            <person name="Mereny Z."/>
            <person name="Hegedus B."/>
            <person name="Baldrian P."/>
            <person name="Stursova M."/>
            <person name="Weitz H."/>
            <person name="Taylor A."/>
            <person name="Grigoriev I.V."/>
            <person name="Nagy L.G."/>
            <person name="Martin F."/>
            <person name="Kauserud H."/>
        </authorList>
    </citation>
    <scope>NUCLEOTIDE SEQUENCE</scope>
    <source>
        <strain evidence="3">CBHHK182m</strain>
    </source>
</reference>
<feature type="compositionally biased region" description="Basic and acidic residues" evidence="1">
    <location>
        <begin position="274"/>
        <end position="291"/>
    </location>
</feature>
<accession>A0AAD7JZ80</accession>
<sequence>MSSNITLSPASRIFVDGRTTNLGPWVLGGFIDTILMGVVFCQVYNYFSHQRADYGLNRYHTYFVLFVTLLSFLKTSQSIAVVWVQNVLDFANPDVAKTLLISAWWQNTVPLTTGIIGSVVQSFFALRYYKLSRNWLMTIPISIAIILGLASVSMSCPVVPKKSGFADEAKVMWLLIHFVSVFIADFLITACTCYILRPRVAGLASLSKLYPISLLYTLNSINEYRNDSSSRSHDAHASNRVTRRGDVELAPRSVDGHIFIQTHVTTHVSPKNALKSDSDHSSPDHSKPYLL</sequence>
<comment type="caution">
    <text evidence="3">The sequence shown here is derived from an EMBL/GenBank/DDBJ whole genome shotgun (WGS) entry which is preliminary data.</text>
</comment>
<name>A0AAD7JZ80_9AGAR</name>
<feature type="transmembrane region" description="Helical" evidence="2">
    <location>
        <begin position="104"/>
        <end position="126"/>
    </location>
</feature>
<evidence type="ECO:0000313" key="4">
    <source>
        <dbReference type="Proteomes" id="UP001215598"/>
    </source>
</evidence>
<dbReference type="PANTHER" id="PTHR40465">
    <property type="entry name" value="CHROMOSOME 1, WHOLE GENOME SHOTGUN SEQUENCE"/>
    <property type="match status" value="1"/>
</dbReference>
<evidence type="ECO:0000256" key="1">
    <source>
        <dbReference type="SAM" id="MobiDB-lite"/>
    </source>
</evidence>
<dbReference type="Proteomes" id="UP001215598">
    <property type="component" value="Unassembled WGS sequence"/>
</dbReference>
<keyword evidence="2" id="KW-0472">Membrane</keyword>
<keyword evidence="2" id="KW-0812">Transmembrane</keyword>
<feature type="region of interest" description="Disordered" evidence="1">
    <location>
        <begin position="270"/>
        <end position="291"/>
    </location>
</feature>
<dbReference type="AlphaFoldDB" id="A0AAD7JZ80"/>
<proteinExistence type="predicted"/>
<feature type="transmembrane region" description="Helical" evidence="2">
    <location>
        <begin position="25"/>
        <end position="47"/>
    </location>
</feature>
<organism evidence="3 4">
    <name type="scientific">Mycena metata</name>
    <dbReference type="NCBI Taxonomy" id="1033252"/>
    <lineage>
        <taxon>Eukaryota</taxon>
        <taxon>Fungi</taxon>
        <taxon>Dikarya</taxon>
        <taxon>Basidiomycota</taxon>
        <taxon>Agaricomycotina</taxon>
        <taxon>Agaricomycetes</taxon>
        <taxon>Agaricomycetidae</taxon>
        <taxon>Agaricales</taxon>
        <taxon>Marasmiineae</taxon>
        <taxon>Mycenaceae</taxon>
        <taxon>Mycena</taxon>
    </lineage>
</organism>
<dbReference type="EMBL" id="JARKIB010000011">
    <property type="protein sequence ID" value="KAJ7775016.1"/>
    <property type="molecule type" value="Genomic_DNA"/>
</dbReference>
<feature type="transmembrane region" description="Helical" evidence="2">
    <location>
        <begin position="59"/>
        <end position="84"/>
    </location>
</feature>
<protein>
    <submittedName>
        <fullName evidence="3">Uncharacterized protein</fullName>
    </submittedName>
</protein>
<dbReference type="PANTHER" id="PTHR40465:SF1">
    <property type="entry name" value="DUF6534 DOMAIN-CONTAINING PROTEIN"/>
    <property type="match status" value="1"/>
</dbReference>
<gene>
    <name evidence="3" type="ORF">B0H16DRAFT_1450448</name>
</gene>
<keyword evidence="2" id="KW-1133">Transmembrane helix</keyword>
<evidence type="ECO:0000256" key="2">
    <source>
        <dbReference type="SAM" id="Phobius"/>
    </source>
</evidence>
<feature type="transmembrane region" description="Helical" evidence="2">
    <location>
        <begin position="138"/>
        <end position="160"/>
    </location>
</feature>
<evidence type="ECO:0000313" key="3">
    <source>
        <dbReference type="EMBL" id="KAJ7775016.1"/>
    </source>
</evidence>